<protein>
    <submittedName>
        <fullName evidence="1">Uncharacterized protein</fullName>
    </submittedName>
</protein>
<accession>A0ACB9IEG7</accession>
<proteinExistence type="predicted"/>
<comment type="caution">
    <text evidence="1">The sequence shown here is derived from an EMBL/GenBank/DDBJ whole genome shotgun (WGS) entry which is preliminary data.</text>
</comment>
<reference evidence="1 2" key="2">
    <citation type="journal article" date="2022" name="Mol. Ecol. Resour.">
        <title>The genomes of chicory, endive, great burdock and yacon provide insights into Asteraceae paleo-polyploidization history and plant inulin production.</title>
        <authorList>
            <person name="Fan W."/>
            <person name="Wang S."/>
            <person name="Wang H."/>
            <person name="Wang A."/>
            <person name="Jiang F."/>
            <person name="Liu H."/>
            <person name="Zhao H."/>
            <person name="Xu D."/>
            <person name="Zhang Y."/>
        </authorList>
    </citation>
    <scope>NUCLEOTIDE SEQUENCE [LARGE SCALE GENOMIC DNA]</scope>
    <source>
        <strain evidence="2">cv. Yunnan</strain>
        <tissue evidence="1">Leaves</tissue>
    </source>
</reference>
<sequence length="1019" mass="113749">MGLMIVCLLIPFWVASFKYEKEVDLVTNKTHQEIRSIIQKVTTSLLMMNSSATNLAKLVYASLGKTDIVFSHIQAKVAPLLLEALLTIPRVSQISYIRKDGLFFALYSQPDHQIFAVYSNTSFSKAPISHRWYTQRVDSDTGHFYGEAIVFPILVNETWLQQALNTTNRSALLGNSWNDDKNPLVSNIARVDKTGVISLGFELKSLLNVFSSIKPFGGGLYIATQDGEVVSDGIPNTRIVLEANATVSFQIVKANGDRITLQLSSQTPKAYVFDMSGTKYVLYPSSLDIIGMQTVYVLALPYDKVQSKTHQNLVLVSLFSSLMIVTVVISMALAVKSARKEMHLRAALIKQKETTQQLERKSKNQSVSFETASHDIRASLAAISGSIEISINENHQGSELATDLRIVESSTKYLQGLLNSILDTSKIEAGKMELEEKPFDLVKSLEGVVDLFYPVGLKKEVDVILDLQDDLLTKFSQVKGDERRLKQILSNLLSNAIKFTSDGHVSVRVRARAMNPNPHSSTVVSDLDRFQRWRSCFSFGNKEKCGDLEAVNEDHDCIEFVFEVNDTGKGIAKEKQALIFENYVQVKETEHEFEGTGLGLAIVQSLVRLMGGEISIVDKEPGEKGTCFMFNVVFKVVRSDVHVVCEDEKINMSSGSSTPFCSPKRKDNNHTTVVLFISSDERRKVLQKFLRAHGLKVFAARTVGELSETLKEFRRVAGKVCSSSGSYLDLSFGYLTRPGRSPKEVPLSALDGTDVSPARMNNRAALPGFVLLVIDTTRADFRELCKVVAEFRKDSKDDCFRVVWLGFRCMQVHGLDEKQLPPSDVVVPMPLHGSRLYSLIDFLPEFKENFLGTPPHGNQLTPGRQVEIQEISRISPSCRSPLRGKKVLLVEDNSTQQMIAKRIFVKNGVIFDTCTDGKEALTFVSKGLTDQKDLGASHILPYDYILMDCQMPVMDGCEATRQIRLLEKNYGVHIPIIGLTAHSEGEKLNKFVKEIDIHVSKPLNEHKLLKVIEDLHSRN</sequence>
<evidence type="ECO:0000313" key="1">
    <source>
        <dbReference type="EMBL" id="KAI3805885.1"/>
    </source>
</evidence>
<dbReference type="EMBL" id="CM042025">
    <property type="protein sequence ID" value="KAI3805885.1"/>
    <property type="molecule type" value="Genomic_DNA"/>
</dbReference>
<evidence type="ECO:0000313" key="2">
    <source>
        <dbReference type="Proteomes" id="UP001056120"/>
    </source>
</evidence>
<keyword evidence="2" id="KW-1185">Reference proteome</keyword>
<gene>
    <name evidence="1" type="ORF">L1987_21772</name>
</gene>
<organism evidence="1 2">
    <name type="scientific">Smallanthus sonchifolius</name>
    <dbReference type="NCBI Taxonomy" id="185202"/>
    <lineage>
        <taxon>Eukaryota</taxon>
        <taxon>Viridiplantae</taxon>
        <taxon>Streptophyta</taxon>
        <taxon>Embryophyta</taxon>
        <taxon>Tracheophyta</taxon>
        <taxon>Spermatophyta</taxon>
        <taxon>Magnoliopsida</taxon>
        <taxon>eudicotyledons</taxon>
        <taxon>Gunneridae</taxon>
        <taxon>Pentapetalae</taxon>
        <taxon>asterids</taxon>
        <taxon>campanulids</taxon>
        <taxon>Asterales</taxon>
        <taxon>Asteraceae</taxon>
        <taxon>Asteroideae</taxon>
        <taxon>Heliantheae alliance</taxon>
        <taxon>Millerieae</taxon>
        <taxon>Smallanthus</taxon>
    </lineage>
</organism>
<name>A0ACB9IEG7_9ASTR</name>
<dbReference type="Proteomes" id="UP001056120">
    <property type="component" value="Linkage Group LG08"/>
</dbReference>
<reference evidence="2" key="1">
    <citation type="journal article" date="2022" name="Mol. Ecol. Resour.">
        <title>The genomes of chicory, endive, great burdock and yacon provide insights into Asteraceae palaeo-polyploidization history and plant inulin production.</title>
        <authorList>
            <person name="Fan W."/>
            <person name="Wang S."/>
            <person name="Wang H."/>
            <person name="Wang A."/>
            <person name="Jiang F."/>
            <person name="Liu H."/>
            <person name="Zhao H."/>
            <person name="Xu D."/>
            <person name="Zhang Y."/>
        </authorList>
    </citation>
    <scope>NUCLEOTIDE SEQUENCE [LARGE SCALE GENOMIC DNA]</scope>
    <source>
        <strain evidence="2">cv. Yunnan</strain>
    </source>
</reference>